<dbReference type="PANTHER" id="PTHR12687">
    <property type="entry name" value="NUCLEOLAR COMPLEX 2 AND RAD4-RELATED"/>
    <property type="match status" value="1"/>
</dbReference>
<dbReference type="AlphaFoldDB" id="A0AAD5S8W8"/>
<feature type="compositionally biased region" description="Acidic residues" evidence="4">
    <location>
        <begin position="767"/>
        <end position="783"/>
    </location>
</feature>
<sequence>MGKAKKSTKKFVKNHLKDVLTRRKKTQAANKWRKKLPAGKAAPVDTVDEAPEQNLSDDSDIGFDDAGLEGLEDDAFDSDASEMSEDELENLEGFDGSDSDDGNGELELDFEASGDEEEEEEAAEEGDEMSQLAKEISDHKKQLDSLKERDPEFYKYLEENNQELLNFSESEDEGGEGDEDVEMEDGEEEGEEGEEGEGVDDEEGEGGEEEEDFDEEGDDATEVTKEMVTRWKNATLKNHSIRSLRKMLLAFRAAAAVGDSSDEGHYSYKVEDSAVFNRLLLNTLRAAPVVFDHHLYGDKPRKGLPSGNSKWKRLQPLVKSFLMNLLRFLKQMTDVSVLTFVLQESEASAPYFACFPKLGKDYLRQLLKFWTSADEQVRIVSFLCLRKLAVSAPSPYLEMTLKGSYLAFANQSRSTNLHTWTHITFMMNCIVELCGLHIPTTYQHAFSYIRQLAVNLRNAIITKTKESFKAVYNWQFVHSIRLWTQVLCVYCERGSGLEATGGSGLKPLIYPLVQVTIGAMRLKPSSKFFPLRFHLVRSLIAISRKTGTFIPVASHLFETFESAELRGKAKPSTQKPLDFMLNIKTANSYLGTRTYQNGVVEEVVNLLFDYYGAFALSIAFPELAIPAILQLKRYAKKSKNFHMNKQIQQLVEKLEQNSRFIEQKRSQVDFSPKDEQKVAEFLSNIDPNQSPLYKHNATRQKLREQEIAKLQAAAAEAEEKEKEKSAKKKAAKGGKGKKKEEGRGEDLVEDFVLSDDEGEAYDMGSGSEDEEGSEDGDEMEEDN</sequence>
<evidence type="ECO:0000256" key="3">
    <source>
        <dbReference type="ARBA" id="ARBA00023242"/>
    </source>
</evidence>
<proteinExistence type="inferred from homology"/>
<feature type="compositionally biased region" description="Basic and acidic residues" evidence="4">
    <location>
        <begin position="135"/>
        <end position="158"/>
    </location>
</feature>
<evidence type="ECO:0000256" key="4">
    <source>
        <dbReference type="SAM" id="MobiDB-lite"/>
    </source>
</evidence>
<feature type="compositionally biased region" description="Basic residues" evidence="4">
    <location>
        <begin position="22"/>
        <end position="37"/>
    </location>
</feature>
<comment type="subcellular location">
    <subcellularLocation>
        <location evidence="1">Nucleus</location>
    </subcellularLocation>
</comment>
<dbReference type="GO" id="GO:0005654">
    <property type="term" value="C:nucleoplasm"/>
    <property type="evidence" value="ECO:0007669"/>
    <property type="project" value="TreeGrafter"/>
</dbReference>
<dbReference type="EMBL" id="JADGJD010000813">
    <property type="protein sequence ID" value="KAJ3048314.1"/>
    <property type="molecule type" value="Genomic_DNA"/>
</dbReference>
<dbReference type="SUPFAM" id="SSF48371">
    <property type="entry name" value="ARM repeat"/>
    <property type="match status" value="1"/>
</dbReference>
<dbReference type="PANTHER" id="PTHR12687:SF4">
    <property type="entry name" value="NUCLEOLAR COMPLEX PROTEIN 2 HOMOLOG"/>
    <property type="match status" value="1"/>
</dbReference>
<dbReference type="GO" id="GO:0030690">
    <property type="term" value="C:Noc1p-Noc2p complex"/>
    <property type="evidence" value="ECO:0007669"/>
    <property type="project" value="TreeGrafter"/>
</dbReference>
<dbReference type="InterPro" id="IPR005343">
    <property type="entry name" value="Noc2"/>
</dbReference>
<keyword evidence="3" id="KW-0539">Nucleus</keyword>
<dbReference type="Proteomes" id="UP001212841">
    <property type="component" value="Unassembled WGS sequence"/>
</dbReference>
<feature type="compositionally biased region" description="Acidic residues" evidence="4">
    <location>
        <begin position="169"/>
        <end position="220"/>
    </location>
</feature>
<comment type="caution">
    <text evidence="5">The sequence shown here is derived from an EMBL/GenBank/DDBJ whole genome shotgun (WGS) entry which is preliminary data.</text>
</comment>
<comment type="similarity">
    <text evidence="2">Belongs to the NOC2 family.</text>
</comment>
<keyword evidence="6" id="KW-1185">Reference proteome</keyword>
<feature type="region of interest" description="Disordered" evidence="4">
    <location>
        <begin position="21"/>
        <end position="220"/>
    </location>
</feature>
<evidence type="ECO:0000256" key="2">
    <source>
        <dbReference type="ARBA" id="ARBA00005907"/>
    </source>
</evidence>
<evidence type="ECO:0000313" key="5">
    <source>
        <dbReference type="EMBL" id="KAJ3048314.1"/>
    </source>
</evidence>
<feature type="compositionally biased region" description="Acidic residues" evidence="4">
    <location>
        <begin position="747"/>
        <end position="760"/>
    </location>
</feature>
<feature type="region of interest" description="Disordered" evidence="4">
    <location>
        <begin position="716"/>
        <end position="783"/>
    </location>
</feature>
<accession>A0AAD5S8W8</accession>
<dbReference type="GO" id="GO:0042273">
    <property type="term" value="P:ribosomal large subunit biogenesis"/>
    <property type="evidence" value="ECO:0007669"/>
    <property type="project" value="TreeGrafter"/>
</dbReference>
<evidence type="ECO:0000313" key="6">
    <source>
        <dbReference type="Proteomes" id="UP001212841"/>
    </source>
</evidence>
<dbReference type="Pfam" id="PF03715">
    <property type="entry name" value="Noc2"/>
    <property type="match status" value="1"/>
</dbReference>
<protein>
    <submittedName>
        <fullName evidence="5">Nucleolar Complex 2 protein</fullName>
    </submittedName>
</protein>
<evidence type="ECO:0000256" key="1">
    <source>
        <dbReference type="ARBA" id="ARBA00004123"/>
    </source>
</evidence>
<dbReference type="InterPro" id="IPR016024">
    <property type="entry name" value="ARM-type_fold"/>
</dbReference>
<feature type="compositionally biased region" description="Acidic residues" evidence="4">
    <location>
        <begin position="46"/>
        <end position="128"/>
    </location>
</feature>
<gene>
    <name evidence="5" type="primary">NOC2</name>
    <name evidence="5" type="ORF">HK097_010685</name>
</gene>
<dbReference type="GO" id="GO:0030691">
    <property type="term" value="C:Noc2p-Noc3p complex"/>
    <property type="evidence" value="ECO:0007669"/>
    <property type="project" value="TreeGrafter"/>
</dbReference>
<organism evidence="5 6">
    <name type="scientific">Rhizophlyctis rosea</name>
    <dbReference type="NCBI Taxonomy" id="64517"/>
    <lineage>
        <taxon>Eukaryota</taxon>
        <taxon>Fungi</taxon>
        <taxon>Fungi incertae sedis</taxon>
        <taxon>Chytridiomycota</taxon>
        <taxon>Chytridiomycota incertae sedis</taxon>
        <taxon>Chytridiomycetes</taxon>
        <taxon>Rhizophlyctidales</taxon>
        <taxon>Rhizophlyctidaceae</taxon>
        <taxon>Rhizophlyctis</taxon>
    </lineage>
</organism>
<reference evidence="5" key="1">
    <citation type="submission" date="2020-05" db="EMBL/GenBank/DDBJ databases">
        <title>Phylogenomic resolution of chytrid fungi.</title>
        <authorList>
            <person name="Stajich J.E."/>
            <person name="Amses K."/>
            <person name="Simmons R."/>
            <person name="Seto K."/>
            <person name="Myers J."/>
            <person name="Bonds A."/>
            <person name="Quandt C.A."/>
            <person name="Barry K."/>
            <person name="Liu P."/>
            <person name="Grigoriev I."/>
            <person name="Longcore J.E."/>
            <person name="James T.Y."/>
        </authorList>
    </citation>
    <scope>NUCLEOTIDE SEQUENCE</scope>
    <source>
        <strain evidence="5">JEL0318</strain>
    </source>
</reference>
<name>A0AAD5S8W8_9FUNG</name>
<dbReference type="GO" id="GO:0005730">
    <property type="term" value="C:nucleolus"/>
    <property type="evidence" value="ECO:0007669"/>
    <property type="project" value="TreeGrafter"/>
</dbReference>
<feature type="compositionally biased region" description="Basic residues" evidence="4">
    <location>
        <begin position="725"/>
        <end position="737"/>
    </location>
</feature>